<sequence length="195" mass="21933">MNFTKHPSFIMITALAVICFLASCEGNLKEVQKMELSSNEPIGEAENMLLKYSDSGSIKMTLKGKKMLDFSNDAFPYTHFPEGIYVELFNKKDTTKTTIVADIATVYDMTDIIDLQGNVIVKDSDGNTLMGEQLFFNQSDKWIFTNDRFRTFLVNNDTGGEFGKTSGIRFDADQDLNNAQVGEPDDQFINNNTNE</sequence>
<dbReference type="PROSITE" id="PS51257">
    <property type="entry name" value="PROKAR_LIPOPROTEIN"/>
    <property type="match status" value="1"/>
</dbReference>
<name>A0A1W6MLF9_9FLAO</name>
<dbReference type="GO" id="GO:0005886">
    <property type="term" value="C:plasma membrane"/>
    <property type="evidence" value="ECO:0007669"/>
    <property type="project" value="InterPro"/>
</dbReference>
<dbReference type="AlphaFoldDB" id="A0A1W6MLF9"/>
<reference evidence="1 2" key="1">
    <citation type="submission" date="2016-11" db="EMBL/GenBank/DDBJ databases">
        <title>Trade-off between light-utilization and light-protection in marine flavobacteria.</title>
        <authorList>
            <person name="Kumagai Y."/>
        </authorList>
    </citation>
    <scope>NUCLEOTIDE SEQUENCE [LARGE SCALE GENOMIC DNA]</scope>
    <source>
        <strain evidence="1 2">JCM 13191</strain>
    </source>
</reference>
<evidence type="ECO:0000313" key="1">
    <source>
        <dbReference type="EMBL" id="ARN78412.1"/>
    </source>
</evidence>
<dbReference type="InterPro" id="IPR010664">
    <property type="entry name" value="LipoPS_assembly_LptC-rel"/>
</dbReference>
<protein>
    <submittedName>
        <fullName evidence="1">LPS export ABC transporter periplasmic protein LptC</fullName>
    </submittedName>
</protein>
<gene>
    <name evidence="1" type="ORF">BST97_10675</name>
</gene>
<dbReference type="Pfam" id="PF06835">
    <property type="entry name" value="LptC"/>
    <property type="match status" value="1"/>
</dbReference>
<dbReference type="InterPro" id="IPR026265">
    <property type="entry name" value="LptC"/>
</dbReference>
<dbReference type="EMBL" id="CP019344">
    <property type="protein sequence ID" value="ARN78412.1"/>
    <property type="molecule type" value="Genomic_DNA"/>
</dbReference>
<proteinExistence type="predicted"/>
<dbReference type="Proteomes" id="UP000193431">
    <property type="component" value="Chromosome"/>
</dbReference>
<organism evidence="1 2">
    <name type="scientific">Nonlabens spongiae</name>
    <dbReference type="NCBI Taxonomy" id="331648"/>
    <lineage>
        <taxon>Bacteria</taxon>
        <taxon>Pseudomonadati</taxon>
        <taxon>Bacteroidota</taxon>
        <taxon>Flavobacteriia</taxon>
        <taxon>Flavobacteriales</taxon>
        <taxon>Flavobacteriaceae</taxon>
        <taxon>Nonlabens</taxon>
    </lineage>
</organism>
<evidence type="ECO:0000313" key="2">
    <source>
        <dbReference type="Proteomes" id="UP000193431"/>
    </source>
</evidence>
<dbReference type="RefSeq" id="WP_085767216.1">
    <property type="nucleotide sequence ID" value="NZ_CP019344.1"/>
</dbReference>
<dbReference type="NCBIfam" id="TIGR04409">
    <property type="entry name" value="LptC_YrbK"/>
    <property type="match status" value="1"/>
</dbReference>
<dbReference type="OrthoDB" id="1427074at2"/>
<dbReference type="GO" id="GO:0015221">
    <property type="term" value="F:lipopolysaccharide transmembrane transporter activity"/>
    <property type="evidence" value="ECO:0007669"/>
    <property type="project" value="InterPro"/>
</dbReference>
<dbReference type="STRING" id="331648.BST97_10675"/>
<keyword evidence="2" id="KW-1185">Reference proteome</keyword>
<accession>A0A1W6MLF9</accession>